<protein>
    <submittedName>
        <fullName evidence="1">Uncharacterized protein</fullName>
    </submittedName>
</protein>
<gene>
    <name evidence="1" type="ORF">TNCV_910421</name>
</gene>
<dbReference type="Proteomes" id="UP000887159">
    <property type="component" value="Unassembled WGS sequence"/>
</dbReference>
<comment type="caution">
    <text evidence="1">The sequence shown here is derived from an EMBL/GenBank/DDBJ whole genome shotgun (WGS) entry which is preliminary data.</text>
</comment>
<keyword evidence="2" id="KW-1185">Reference proteome</keyword>
<dbReference type="EMBL" id="BMAU01021380">
    <property type="protein sequence ID" value="GFY27591.1"/>
    <property type="molecule type" value="Genomic_DNA"/>
</dbReference>
<accession>A0A8X6W498</accession>
<name>A0A8X6W498_TRICX</name>
<dbReference type="AlphaFoldDB" id="A0A8X6W498"/>
<proteinExistence type="predicted"/>
<reference evidence="1" key="1">
    <citation type="submission" date="2020-08" db="EMBL/GenBank/DDBJ databases">
        <title>Multicomponent nature underlies the extraordinary mechanical properties of spider dragline silk.</title>
        <authorList>
            <person name="Kono N."/>
            <person name="Nakamura H."/>
            <person name="Mori M."/>
            <person name="Yoshida Y."/>
            <person name="Ohtoshi R."/>
            <person name="Malay A.D."/>
            <person name="Moran D.A.P."/>
            <person name="Tomita M."/>
            <person name="Numata K."/>
            <person name="Arakawa K."/>
        </authorList>
    </citation>
    <scope>NUCLEOTIDE SEQUENCE</scope>
</reference>
<evidence type="ECO:0000313" key="1">
    <source>
        <dbReference type="EMBL" id="GFY27591.1"/>
    </source>
</evidence>
<organism evidence="1 2">
    <name type="scientific">Trichonephila clavipes</name>
    <name type="common">Golden silk orbweaver</name>
    <name type="synonym">Nephila clavipes</name>
    <dbReference type="NCBI Taxonomy" id="2585209"/>
    <lineage>
        <taxon>Eukaryota</taxon>
        <taxon>Metazoa</taxon>
        <taxon>Ecdysozoa</taxon>
        <taxon>Arthropoda</taxon>
        <taxon>Chelicerata</taxon>
        <taxon>Arachnida</taxon>
        <taxon>Araneae</taxon>
        <taxon>Araneomorphae</taxon>
        <taxon>Entelegynae</taxon>
        <taxon>Araneoidea</taxon>
        <taxon>Nephilidae</taxon>
        <taxon>Trichonephila</taxon>
    </lineage>
</organism>
<evidence type="ECO:0000313" key="2">
    <source>
        <dbReference type="Proteomes" id="UP000887159"/>
    </source>
</evidence>
<sequence>MVQAPYSAKRGVLATELGRSSLVIKAGDLGWHAKSSSPIPLNTSRAGERYTRNLSKAQTSSHWCIILGNVVPPKVSSSSLDHG</sequence>